<organism evidence="1 2">
    <name type="scientific">Thiospirillum jenense</name>
    <dbReference type="NCBI Taxonomy" id="1653858"/>
    <lineage>
        <taxon>Bacteria</taxon>
        <taxon>Pseudomonadati</taxon>
        <taxon>Pseudomonadota</taxon>
        <taxon>Gammaproteobacteria</taxon>
        <taxon>Chromatiales</taxon>
        <taxon>Chromatiaceae</taxon>
        <taxon>Thiospirillum</taxon>
    </lineage>
</organism>
<evidence type="ECO:0000313" key="2">
    <source>
        <dbReference type="Proteomes" id="UP000548632"/>
    </source>
</evidence>
<dbReference type="Proteomes" id="UP000548632">
    <property type="component" value="Unassembled WGS sequence"/>
</dbReference>
<evidence type="ECO:0000313" key="1">
    <source>
        <dbReference type="EMBL" id="MBB1126221.1"/>
    </source>
</evidence>
<protein>
    <submittedName>
        <fullName evidence="1">Uncharacterized protein</fullName>
    </submittedName>
</protein>
<sequence length="59" mass="6885">MFQNSKQLITLEQECRNTIQYQLMGCGFVQRSAWGILTYVATNRRNPPLLLINKWRAAV</sequence>
<dbReference type="RefSeq" id="WP_182583849.1">
    <property type="nucleotide sequence ID" value="NZ_JABVCQ010000015.1"/>
</dbReference>
<dbReference type="EMBL" id="JABVCQ010000015">
    <property type="protein sequence ID" value="MBB1126221.1"/>
    <property type="molecule type" value="Genomic_DNA"/>
</dbReference>
<proteinExistence type="predicted"/>
<comment type="caution">
    <text evidence="1">The sequence shown here is derived from an EMBL/GenBank/DDBJ whole genome shotgun (WGS) entry which is preliminary data.</text>
</comment>
<reference evidence="1 2" key="1">
    <citation type="journal article" date="2020" name="Arch. Microbiol.">
        <title>The genome sequence of the giant phototrophic gammaproteobacterium Thiospirillum jenense gives insight into its physiological properties and phylogenetic relationships.</title>
        <authorList>
            <person name="Imhoff J.F."/>
            <person name="Meyer T.E."/>
            <person name="Kyndt J.A."/>
        </authorList>
    </citation>
    <scope>NUCLEOTIDE SEQUENCE [LARGE SCALE GENOMIC DNA]</scope>
    <source>
        <strain evidence="1 2">DSM 216</strain>
    </source>
</reference>
<name>A0A839HC14_9GAMM</name>
<gene>
    <name evidence="1" type="ORF">HUK38_08255</name>
</gene>
<keyword evidence="2" id="KW-1185">Reference proteome</keyword>
<dbReference type="AlphaFoldDB" id="A0A839HC14"/>
<accession>A0A839HC14</accession>